<evidence type="ECO:0000313" key="1">
    <source>
        <dbReference type="EMBL" id="KAH7955091.1"/>
    </source>
</evidence>
<name>A0ACB8D114_DERSI</name>
<protein>
    <submittedName>
        <fullName evidence="1">Uncharacterized protein</fullName>
    </submittedName>
</protein>
<comment type="caution">
    <text evidence="1">The sequence shown here is derived from an EMBL/GenBank/DDBJ whole genome shotgun (WGS) entry which is preliminary data.</text>
</comment>
<sequence length="834" mass="96164">MVATYARIAATLRSAMQQQQTEAATGSPVKNGSPFAAVHPSQPEPGTSLRLHRGATIRWHQRDPDRSLATKQRIIRMLFVVVVEFFVCWTPLYVLNTVSLFRPEAVYYGLGYRGICFLQLLAYASSCCNPITYCFMNRTFREEAEYLVEKITEHRCEPFVIQDLLVPSTSNNVTALVFGTRYAYEDARRNFLDDRLKKLSRFIGARRLSALFPGWLNRLAARVPVLKNNLAGPILDDLLAFAKREIQEHEESLDEHSNRDFIDAYLKKIRDNEPNASSNFHMNSLIGNIFSFFVAGSSTVQETLQWHLLVCADKPDLVQRRIQQEIDQVIGRERAPSWTDHTNMPFTVAVLWEVYRWRTVTPLGIPRVAGENITFKKHFIPKGTIVVANLRAVHMNPEYWKDPEEFNPLRFLKEDGSGLLPKPDQLIPFSVGIVTLNGDAWQDNRRFCLHVLRDLGFGRKSMEEHIKDEVQYLADKILELRGSPVDIRKYLIPSMSNNITSLVFGRRYPFEDHRRKFLDERLRKVVKIIGSGSLFTFLPSWAFLIFTTLPFTNVAKIKEVLEEMFEYVSEEVKQHESSLDESSNRDFIDGYIKKMKENKDNPRSSFKMGNLLGNVLNFFGAGSNTVQISIQWHLLNCADKVESVQRNIQNEIDSVVGHERQPCWEDHNNMHFTMATIWEMYRWRTVAPLSIPREAAEDVEYKDYFIPKGTVILPNLSAVHLDPVTWESPEIFDPHRFLKKDGSGLIAKPDQLIPFSIEYLVDKIAEHWGEPFVIQDLLVPSTFNNVTELVFGTRYAYEDARRNFLDDRLKNLSRFIAARRLSALFPGWLNRLAA</sequence>
<dbReference type="Proteomes" id="UP000821865">
    <property type="component" value="Chromosome 4"/>
</dbReference>
<reference evidence="1" key="1">
    <citation type="submission" date="2020-05" db="EMBL/GenBank/DDBJ databases">
        <title>Large-scale comparative analyses of tick genomes elucidate their genetic diversity and vector capacities.</title>
        <authorList>
            <person name="Jia N."/>
            <person name="Wang J."/>
            <person name="Shi W."/>
            <person name="Du L."/>
            <person name="Sun Y."/>
            <person name="Zhan W."/>
            <person name="Jiang J."/>
            <person name="Wang Q."/>
            <person name="Zhang B."/>
            <person name="Ji P."/>
            <person name="Sakyi L.B."/>
            <person name="Cui X."/>
            <person name="Yuan T."/>
            <person name="Jiang B."/>
            <person name="Yang W."/>
            <person name="Lam T.T.-Y."/>
            <person name="Chang Q."/>
            <person name="Ding S."/>
            <person name="Wang X."/>
            <person name="Zhu J."/>
            <person name="Ruan X."/>
            <person name="Zhao L."/>
            <person name="Wei J."/>
            <person name="Que T."/>
            <person name="Du C."/>
            <person name="Cheng J."/>
            <person name="Dai P."/>
            <person name="Han X."/>
            <person name="Huang E."/>
            <person name="Gao Y."/>
            <person name="Liu J."/>
            <person name="Shao H."/>
            <person name="Ye R."/>
            <person name="Li L."/>
            <person name="Wei W."/>
            <person name="Wang X."/>
            <person name="Wang C."/>
            <person name="Yang T."/>
            <person name="Huo Q."/>
            <person name="Li W."/>
            <person name="Guo W."/>
            <person name="Chen H."/>
            <person name="Zhou L."/>
            <person name="Ni X."/>
            <person name="Tian J."/>
            <person name="Zhou Y."/>
            <person name="Sheng Y."/>
            <person name="Liu T."/>
            <person name="Pan Y."/>
            <person name="Xia L."/>
            <person name="Li J."/>
            <person name="Zhao F."/>
            <person name="Cao W."/>
        </authorList>
    </citation>
    <scope>NUCLEOTIDE SEQUENCE</scope>
    <source>
        <strain evidence="1">Dsil-2018</strain>
    </source>
</reference>
<proteinExistence type="predicted"/>
<organism evidence="1 2">
    <name type="scientific">Dermacentor silvarum</name>
    <name type="common">Tick</name>
    <dbReference type="NCBI Taxonomy" id="543639"/>
    <lineage>
        <taxon>Eukaryota</taxon>
        <taxon>Metazoa</taxon>
        <taxon>Ecdysozoa</taxon>
        <taxon>Arthropoda</taxon>
        <taxon>Chelicerata</taxon>
        <taxon>Arachnida</taxon>
        <taxon>Acari</taxon>
        <taxon>Parasitiformes</taxon>
        <taxon>Ixodida</taxon>
        <taxon>Ixodoidea</taxon>
        <taxon>Ixodidae</taxon>
        <taxon>Rhipicephalinae</taxon>
        <taxon>Dermacentor</taxon>
    </lineage>
</organism>
<keyword evidence="2" id="KW-1185">Reference proteome</keyword>
<dbReference type="EMBL" id="CM023473">
    <property type="protein sequence ID" value="KAH7955091.1"/>
    <property type="molecule type" value="Genomic_DNA"/>
</dbReference>
<gene>
    <name evidence="1" type="ORF">HPB49_024473</name>
</gene>
<evidence type="ECO:0000313" key="2">
    <source>
        <dbReference type="Proteomes" id="UP000821865"/>
    </source>
</evidence>
<accession>A0ACB8D114</accession>